<dbReference type="InterPro" id="IPR033450">
    <property type="entry name" value="NlpE_C"/>
</dbReference>
<dbReference type="InterPro" id="IPR007298">
    <property type="entry name" value="Cu-R_lipoprotein_NlpE"/>
</dbReference>
<dbReference type="Gene3D" id="2.40.50.540">
    <property type="match status" value="1"/>
</dbReference>
<evidence type="ECO:0000256" key="1">
    <source>
        <dbReference type="SAM" id="SignalP"/>
    </source>
</evidence>
<dbReference type="Proteomes" id="UP001179121">
    <property type="component" value="Chromosome"/>
</dbReference>
<dbReference type="Pfam" id="PF04170">
    <property type="entry name" value="NlpE"/>
    <property type="match status" value="1"/>
</dbReference>
<dbReference type="AlphaFoldDB" id="A0AA86N2A7"/>
<gene>
    <name evidence="3" type="ORF">DNFV4_03823</name>
</gene>
<dbReference type="InterPro" id="IPR038139">
    <property type="entry name" value="NlpE_C_sf"/>
</dbReference>
<feature type="domain" description="NlpE C-terminal OB" evidence="2">
    <location>
        <begin position="165"/>
        <end position="251"/>
    </location>
</feature>
<proteinExistence type="predicted"/>
<sequence length="263" mass="29554">MKLLPWVMPALMLWAMLAGCAESPTVRQLQEIRSGAPPAGSPKTPSGFRLPATFVGNLPCADCAGIRYQLNLWPDGLFFLRTTYLEKPVAAGETDRFDEIGLWSFSADRRKLSLRGSRGARESFTVVRPDLLRKLDQKGRPIASELNYDLTRQKTVEPLEPRLLLRGLYSYYADAGRLKECFTGRTFPVATEQDNVALEVTYLKLQQEPGQWLLANLEARVVRRPKMEGAGEQPVIVVERFIKILPGETCETSMSTTELEQAY</sequence>
<feature type="signal peptide" evidence="1">
    <location>
        <begin position="1"/>
        <end position="20"/>
    </location>
</feature>
<keyword evidence="4" id="KW-1185">Reference proteome</keyword>
<dbReference type="KEGG" id="nti:DNFV4_03823"/>
<dbReference type="EMBL" id="OX365700">
    <property type="protein sequence ID" value="CAI4033387.1"/>
    <property type="molecule type" value="Genomic_DNA"/>
</dbReference>
<dbReference type="RefSeq" id="WP_289270543.1">
    <property type="nucleotide sequence ID" value="NZ_OX365700.1"/>
</dbReference>
<dbReference type="PROSITE" id="PS51257">
    <property type="entry name" value="PROKAR_LIPOPROTEIN"/>
    <property type="match status" value="1"/>
</dbReference>
<reference evidence="3" key="1">
    <citation type="submission" date="2022-10" db="EMBL/GenBank/DDBJ databases">
        <authorList>
            <person name="Koch H."/>
        </authorList>
    </citation>
    <scope>NUCLEOTIDE SEQUENCE</scope>
    <source>
        <strain evidence="3">DNF</strain>
    </source>
</reference>
<dbReference type="Gene3D" id="2.40.128.640">
    <property type="match status" value="1"/>
</dbReference>
<accession>A0AA86N2A7</accession>
<name>A0AA86N2A7_9BACT</name>
<feature type="chain" id="PRO_5041745292" description="NlpE C-terminal OB domain-containing protein" evidence="1">
    <location>
        <begin position="21"/>
        <end position="263"/>
    </location>
</feature>
<dbReference type="Pfam" id="PF17185">
    <property type="entry name" value="NlpE_C"/>
    <property type="match status" value="1"/>
</dbReference>
<organism evidence="3 4">
    <name type="scientific">Nitrospira tepida</name>
    <dbReference type="NCBI Taxonomy" id="2973512"/>
    <lineage>
        <taxon>Bacteria</taxon>
        <taxon>Pseudomonadati</taxon>
        <taxon>Nitrospirota</taxon>
        <taxon>Nitrospiria</taxon>
        <taxon>Nitrospirales</taxon>
        <taxon>Nitrospiraceae</taxon>
        <taxon>Nitrospira</taxon>
    </lineage>
</organism>
<protein>
    <recommendedName>
        <fullName evidence="2">NlpE C-terminal OB domain-containing protein</fullName>
    </recommendedName>
</protein>
<evidence type="ECO:0000259" key="2">
    <source>
        <dbReference type="Pfam" id="PF17185"/>
    </source>
</evidence>
<evidence type="ECO:0000313" key="3">
    <source>
        <dbReference type="EMBL" id="CAI4033387.1"/>
    </source>
</evidence>
<keyword evidence="1" id="KW-0732">Signal</keyword>
<evidence type="ECO:0000313" key="4">
    <source>
        <dbReference type="Proteomes" id="UP001179121"/>
    </source>
</evidence>